<dbReference type="Gene3D" id="3.10.129.110">
    <property type="entry name" value="Polyketide synthase dehydratase"/>
    <property type="match status" value="1"/>
</dbReference>
<evidence type="ECO:0000313" key="5">
    <source>
        <dbReference type="EMBL" id="BBM87372.1"/>
    </source>
</evidence>
<gene>
    <name evidence="5" type="ORF">UABAM_05781</name>
</gene>
<evidence type="ECO:0000313" key="6">
    <source>
        <dbReference type="Proteomes" id="UP000326354"/>
    </source>
</evidence>
<dbReference type="InterPro" id="IPR029069">
    <property type="entry name" value="HotDog_dom_sf"/>
</dbReference>
<sequence length="2056" mass="230158">MNYYVVPYQIYFDDTMAYGTHHYLTNFKFQCIARESLLFSDTRGLQATTLQQQLDNVVLLTQEGYSRNLAPVAVGKAVAILMTYEDLGRSSVRLCFRVVRYDGVPVCCGFQTIVCSSKQGELVAFPQEMLQHFTKYPLEDTLAPDFKDKVLHGKTTTLFPEDVCAVGKEMANLPPQKFHAQFTHSPQKKQGTVFVFPGKDTCDFALLRHIYENFPREAKYIDYADTLAKNFFQHSFVDLIYADLPEDILKTCRDLDHIAIYLQSVICAQWLIADGKKPQLLVGHSFGEIAALTISGVFRVEEGLEIVCKRFAALAPLQNLPYTMAAVSSSLDTVKNFHLPVEIAGCNHRKQTVVNVANQQLEYVRQNFLPAKIQVTPLNTNYPFHSSKLQPAVATFYETIKDIDYKSPQIDTFSPIEQQFYTKGCDFASILAHHFVKPFYFDRCIATLCSQGYQNFIECGVGTSMANIIVKNNDALVVTNAFRLQSQKTTPRQKTTTKPRTMAKQKAMYNDVPIAVVSMGCVVPGANNVGEFWHNTRYGVSGIIDARKQDQLLERDFMSENGIAPDKTYSLLTGVVQNFKGAKQYAHLSKAERFLAEALQQCIAPLQDEMREICSSRIACFLGSTADGIQEYDEALLAKQLLQILSTLEEDSKAFTALKAFLSIHFESDFMRFTPHKCFAKIVDDICGKSCTTYLMDAACASSLYTTDRGIKELQAHDKDLVLAGGVFAPGPANSCLFSQFGGLSTTHIRSLDGNADGVIFGEGAALLALKRLPDALRDDNDIHGVIVGCGLSSDGKSSSVNVPKAKGQVVALENAYVKSGVDVQTIQHLEAHATATKVGDATEFQALAQFFEKSSQQTIALTSIKSLIGHTGWLAGTASIIKVCMALRNKIIPEQFYYDPNNQHEGMNIENSPFVIPTTSMPWKKNINKLPRRAAVSGFGFGGTNAHLVIEEYDPQHHKNLQKLPKRAYRGDLAVIAVECLFPDKDGMAQAQVSLQALSYFKKQHFPSPKKILLPDVVDHMDGSQLLAVKLVENLIASLPKNWENYKKSTGVILGMEGKAEHSVPVLQRLYADRFARLLKDASFEYATDDLVQKLLQQAKEQHVATGPYTLPGIMPNVTSGRVAHMYDLKGANLVIDCGERSLFEAICHAQRCLYFDDCDIVFAGGISYRDETSLLLPRHDQQEPQAGGIVLALTRKEWAKKQGFAIQAIVNCNAEGDEETLSVEGSLRGATGSKEILELLHGNTRKTMVKWKQDHCLQISPYDEITHWNSLALPGATPIDIYNPQLFLAPVEVSSASLTAKKILFLVDDIQWWEQQSIAVENYDVATMRRTGDYWCVSGEHVDAQLSQNLQSGAYDMIIATKHMASHNADELLQDFDLSFMDLLFLTAQQAYSAIQQQKTSLFTLTINAYNKEGNVHPYSGLFAGFIKSMARELPDAMCKSIHCDEVSLAAGLDFVATELLCAGIHHEIFYVGNKRKVHKLVTAEIAANSEELNEESVVLATGGARGVTAVLVEELLQKFRCKVIALGRTNLQKVPEKYRQMDTESFTKFEQTFYQEQLRETALNIKELKQLYRGYQAGNEIAHNLRSFAQLPGRIEYRRCDITVEEEMEKCIGEIYQKYGKVDLVIHGAGLQVSTTLPKKKLADFRKIIATKLKGIQNLYRSCCQHLPTHPHFHLLTSTFSYMGNDGQPDYGAANEALNRIAQYMNRQKGRWSSLAWLGWEKIGMTRDSEYAMIAHQRNLRPIRAAEGKAIFSNVLCSDNVVNISLTAQEQSYYQVDVATKENEAYLEWSLNEENAPYICHHLVNGVATLPGTFELDFAARTAQKLCPSWSFFKFENAQFHKFVKVFPGKEVVIKCKGKVRHKTQTSAVIHVQLLSDFIHKSGMVLQHNECMFEVDIHMRESAVPVPWFSAQTNTKTIEVGDPYTKEGVVKLSDFFCCLSQITIGECSREASFELDKTSLSCIEDFCLPSILVDALWRFSMIDDRETIYVPQMGGELYIKADINDRQLGKLHLHGSNPRIHNNHIFNKWVQAIDEKGDAVVLAKNLVAYRYDI</sequence>
<dbReference type="PANTHER" id="PTHR43775">
    <property type="entry name" value="FATTY ACID SYNTHASE"/>
    <property type="match status" value="1"/>
</dbReference>
<dbReference type="SMART" id="SM00822">
    <property type="entry name" value="PKS_KR"/>
    <property type="match status" value="1"/>
</dbReference>
<evidence type="ECO:0000256" key="3">
    <source>
        <dbReference type="ARBA" id="ARBA00022679"/>
    </source>
</evidence>
<feature type="domain" description="Ketosynthase family 3 (KS3)" evidence="4">
    <location>
        <begin position="511"/>
        <end position="953"/>
    </location>
</feature>
<dbReference type="Pfam" id="PF08659">
    <property type="entry name" value="KR"/>
    <property type="match status" value="1"/>
</dbReference>
<reference evidence="5 6" key="1">
    <citation type="submission" date="2019-08" db="EMBL/GenBank/DDBJ databases">
        <title>Complete genome sequence of Candidatus Uab amorphum.</title>
        <authorList>
            <person name="Shiratori T."/>
            <person name="Suzuki S."/>
            <person name="Kakizawa Y."/>
            <person name="Ishida K."/>
        </authorList>
    </citation>
    <scope>NUCLEOTIDE SEQUENCE [LARGE SCALE GENOMIC DNA]</scope>
    <source>
        <strain evidence="5 6">SRT547</strain>
    </source>
</reference>
<dbReference type="InterPro" id="IPR036291">
    <property type="entry name" value="NAD(P)-bd_dom_sf"/>
</dbReference>
<dbReference type="InterPro" id="IPR014031">
    <property type="entry name" value="Ketoacyl_synth_C"/>
</dbReference>
<dbReference type="KEGG" id="uam:UABAM_05781"/>
<dbReference type="Gene3D" id="3.40.50.720">
    <property type="entry name" value="NAD(P)-binding Rossmann-like Domain"/>
    <property type="match status" value="1"/>
</dbReference>
<dbReference type="InterPro" id="IPR014043">
    <property type="entry name" value="Acyl_transferase_dom"/>
</dbReference>
<dbReference type="InterPro" id="IPR013968">
    <property type="entry name" value="PKS_KR"/>
</dbReference>
<dbReference type="PROSITE" id="PS52004">
    <property type="entry name" value="KS3_2"/>
    <property type="match status" value="1"/>
</dbReference>
<dbReference type="Gene3D" id="3.40.366.10">
    <property type="entry name" value="Malonyl-Coenzyme A Acyl Carrier Protein, domain 2"/>
    <property type="match status" value="1"/>
</dbReference>
<keyword evidence="6" id="KW-1185">Reference proteome</keyword>
<dbReference type="EMBL" id="AP019860">
    <property type="protein sequence ID" value="BBM87372.1"/>
    <property type="molecule type" value="Genomic_DNA"/>
</dbReference>
<dbReference type="InterPro" id="IPR050091">
    <property type="entry name" value="PKS_NRPS_Biosynth_Enz"/>
</dbReference>
<dbReference type="InterPro" id="IPR001227">
    <property type="entry name" value="Ac_transferase_dom_sf"/>
</dbReference>
<proteinExistence type="predicted"/>
<dbReference type="InterPro" id="IPR016039">
    <property type="entry name" value="Thiolase-like"/>
</dbReference>
<dbReference type="GO" id="GO:0004312">
    <property type="term" value="F:fatty acid synthase activity"/>
    <property type="evidence" value="ECO:0007669"/>
    <property type="project" value="TreeGrafter"/>
</dbReference>
<dbReference type="Proteomes" id="UP000326354">
    <property type="component" value="Chromosome"/>
</dbReference>
<dbReference type="SUPFAM" id="SSF54637">
    <property type="entry name" value="Thioesterase/thiol ester dehydrase-isomerase"/>
    <property type="match status" value="1"/>
</dbReference>
<dbReference type="InterPro" id="IPR016035">
    <property type="entry name" value="Acyl_Trfase/lysoPLipase"/>
</dbReference>
<dbReference type="InterPro" id="IPR014030">
    <property type="entry name" value="Ketoacyl_synth_N"/>
</dbReference>
<evidence type="ECO:0000256" key="2">
    <source>
        <dbReference type="ARBA" id="ARBA00022553"/>
    </source>
</evidence>
<dbReference type="Gene3D" id="3.40.47.10">
    <property type="match status" value="2"/>
</dbReference>
<evidence type="ECO:0000256" key="1">
    <source>
        <dbReference type="ARBA" id="ARBA00022450"/>
    </source>
</evidence>
<dbReference type="SUPFAM" id="SSF52151">
    <property type="entry name" value="FabD/lysophospholipase-like"/>
    <property type="match status" value="1"/>
</dbReference>
<dbReference type="InterPro" id="IPR020841">
    <property type="entry name" value="PKS_Beta-ketoAc_synthase_dom"/>
</dbReference>
<dbReference type="SUPFAM" id="SSF51735">
    <property type="entry name" value="NAD(P)-binding Rossmann-fold domains"/>
    <property type="match status" value="1"/>
</dbReference>
<dbReference type="Pfam" id="PF02801">
    <property type="entry name" value="Ketoacyl-synt_C"/>
    <property type="match status" value="1"/>
</dbReference>
<dbReference type="GO" id="GO:0006633">
    <property type="term" value="P:fatty acid biosynthetic process"/>
    <property type="evidence" value="ECO:0007669"/>
    <property type="project" value="TreeGrafter"/>
</dbReference>
<dbReference type="SMART" id="SM00827">
    <property type="entry name" value="PKS_AT"/>
    <property type="match status" value="1"/>
</dbReference>
<dbReference type="Gene3D" id="3.30.70.250">
    <property type="entry name" value="Malonyl-CoA ACP transacylase, ACP-binding"/>
    <property type="match status" value="1"/>
</dbReference>
<dbReference type="Gene3D" id="3.10.129.10">
    <property type="entry name" value="Hotdog Thioesterase"/>
    <property type="match status" value="1"/>
</dbReference>
<dbReference type="InterPro" id="IPR042104">
    <property type="entry name" value="PKS_dehydratase_sf"/>
</dbReference>
<dbReference type="Pfam" id="PF00109">
    <property type="entry name" value="ketoacyl-synt"/>
    <property type="match status" value="2"/>
</dbReference>
<keyword evidence="2" id="KW-0597">Phosphoprotein</keyword>
<name>A0A5S9F7L6_UABAM</name>
<dbReference type="SUPFAM" id="SSF53901">
    <property type="entry name" value="Thiolase-like"/>
    <property type="match status" value="3"/>
</dbReference>
<dbReference type="PANTHER" id="PTHR43775:SF37">
    <property type="entry name" value="SI:DKEY-61P9.11"/>
    <property type="match status" value="1"/>
</dbReference>
<dbReference type="Pfam" id="PF00698">
    <property type="entry name" value="Acyl_transf_1"/>
    <property type="match status" value="1"/>
</dbReference>
<dbReference type="InterPro" id="IPR057326">
    <property type="entry name" value="KR_dom"/>
</dbReference>
<dbReference type="OrthoDB" id="9803628at2"/>
<dbReference type="SMART" id="SM00825">
    <property type="entry name" value="PKS_KS"/>
    <property type="match status" value="1"/>
</dbReference>
<protein>
    <submittedName>
        <fullName evidence="5">Polyketide synthase</fullName>
    </submittedName>
</protein>
<dbReference type="RefSeq" id="WP_151971394.1">
    <property type="nucleotide sequence ID" value="NZ_AP019860.1"/>
</dbReference>
<dbReference type="CDD" id="cd00586">
    <property type="entry name" value="4HBT"/>
    <property type="match status" value="1"/>
</dbReference>
<accession>A0A5S9F7L6</accession>
<organism evidence="5 6">
    <name type="scientific">Uabimicrobium amorphum</name>
    <dbReference type="NCBI Taxonomy" id="2596890"/>
    <lineage>
        <taxon>Bacteria</taxon>
        <taxon>Pseudomonadati</taxon>
        <taxon>Planctomycetota</taxon>
        <taxon>Candidatus Uabimicrobiia</taxon>
        <taxon>Candidatus Uabimicrobiales</taxon>
        <taxon>Candidatus Uabimicrobiaceae</taxon>
        <taxon>Candidatus Uabimicrobium</taxon>
    </lineage>
</organism>
<dbReference type="CDD" id="cd00833">
    <property type="entry name" value="PKS"/>
    <property type="match status" value="1"/>
</dbReference>
<evidence type="ECO:0000259" key="4">
    <source>
        <dbReference type="PROSITE" id="PS52004"/>
    </source>
</evidence>
<keyword evidence="3" id="KW-0808">Transferase</keyword>
<keyword evidence="1" id="KW-0596">Phosphopantetheine</keyword>